<dbReference type="PANTHER" id="PTHR36834:SF1">
    <property type="entry name" value="INTEGRAL MEMBRANE PROTEIN"/>
    <property type="match status" value="1"/>
</dbReference>
<organism evidence="3 4">
    <name type="scientific">Caldicoprobacter faecalis</name>
    <dbReference type="NCBI Taxonomy" id="937334"/>
    <lineage>
        <taxon>Bacteria</taxon>
        <taxon>Bacillati</taxon>
        <taxon>Bacillota</taxon>
        <taxon>Clostridia</taxon>
        <taxon>Caldicoprobacterales</taxon>
        <taxon>Caldicoprobacteraceae</taxon>
        <taxon>Caldicoprobacter</taxon>
    </lineage>
</organism>
<dbReference type="EMBL" id="FOXR01000051">
    <property type="protein sequence ID" value="SFQ44798.1"/>
    <property type="molecule type" value="Genomic_DNA"/>
</dbReference>
<reference evidence="3 4" key="1">
    <citation type="submission" date="2016-10" db="EMBL/GenBank/DDBJ databases">
        <authorList>
            <person name="de Groot N.N."/>
        </authorList>
    </citation>
    <scope>NUCLEOTIDE SEQUENCE [LARGE SCALE GENOMIC DNA]</scope>
    <source>
        <strain evidence="3 4">DSM 20678</strain>
    </source>
</reference>
<sequence>MFFYSIFYVYVFFVIKYTQFPIILNDEMRSIIGQNVFRDSNFLPFANLKYNLKYIILNTVMTIPFGFGICFLIKTSFKKVILLGFGLGFSLELMQLIIALIVGFTFRYVDVNDIIFNTCGAVNRI</sequence>
<dbReference type="PANTHER" id="PTHR36834">
    <property type="entry name" value="MEMBRANE PROTEIN-RELATED"/>
    <property type="match status" value="1"/>
</dbReference>
<dbReference type="STRING" id="937334.SAMN05444406_1517"/>
<dbReference type="InterPro" id="IPR006976">
    <property type="entry name" value="VanZ-like"/>
</dbReference>
<feature type="transmembrane region" description="Helical" evidence="1">
    <location>
        <begin position="7"/>
        <end position="24"/>
    </location>
</feature>
<dbReference type="AlphaFoldDB" id="A0A1I5YKS2"/>
<feature type="domain" description="VanZ-like" evidence="2">
    <location>
        <begin position="7"/>
        <end position="122"/>
    </location>
</feature>
<name>A0A1I5YKS2_9FIRM</name>
<proteinExistence type="predicted"/>
<evidence type="ECO:0000313" key="4">
    <source>
        <dbReference type="Proteomes" id="UP000198577"/>
    </source>
</evidence>
<keyword evidence="1" id="KW-0472">Membrane</keyword>
<gene>
    <name evidence="3" type="ORF">SAMN05444406_1517</name>
</gene>
<dbReference type="Pfam" id="PF04892">
    <property type="entry name" value="VanZ"/>
    <property type="match status" value="1"/>
</dbReference>
<evidence type="ECO:0000313" key="3">
    <source>
        <dbReference type="EMBL" id="SFQ44798.1"/>
    </source>
</evidence>
<dbReference type="InterPro" id="IPR053150">
    <property type="entry name" value="Teicoplanin_resist-assoc"/>
</dbReference>
<accession>A0A1I5YKS2</accession>
<dbReference type="Proteomes" id="UP000198577">
    <property type="component" value="Unassembled WGS sequence"/>
</dbReference>
<protein>
    <submittedName>
        <fullName evidence="3">VanZ like family protein</fullName>
    </submittedName>
</protein>
<evidence type="ECO:0000256" key="1">
    <source>
        <dbReference type="SAM" id="Phobius"/>
    </source>
</evidence>
<evidence type="ECO:0000259" key="2">
    <source>
        <dbReference type="Pfam" id="PF04892"/>
    </source>
</evidence>
<keyword evidence="4" id="KW-1185">Reference proteome</keyword>
<feature type="transmembrane region" description="Helical" evidence="1">
    <location>
        <begin position="54"/>
        <end position="73"/>
    </location>
</feature>
<feature type="transmembrane region" description="Helical" evidence="1">
    <location>
        <begin position="80"/>
        <end position="106"/>
    </location>
</feature>
<keyword evidence="1" id="KW-0812">Transmembrane</keyword>
<keyword evidence="1" id="KW-1133">Transmembrane helix</keyword>